<feature type="region of interest" description="Disordered" evidence="1">
    <location>
        <begin position="447"/>
        <end position="488"/>
    </location>
</feature>
<keyword evidence="3" id="KW-1185">Reference proteome</keyword>
<evidence type="ECO:0000256" key="1">
    <source>
        <dbReference type="SAM" id="MobiDB-lite"/>
    </source>
</evidence>
<evidence type="ECO:0000313" key="3">
    <source>
        <dbReference type="Proteomes" id="UP000759131"/>
    </source>
</evidence>
<feature type="compositionally biased region" description="Acidic residues" evidence="1">
    <location>
        <begin position="450"/>
        <end position="488"/>
    </location>
</feature>
<proteinExistence type="predicted"/>
<sequence length="488" mass="56214">MPMTSRLRMETRIFIARMRDKNRDNKKIHEIILFTHIHNSNTLLVGVVYSLTEEENAQTVMSRKHQMRLSERTGLSEMNPISGKLWNALAAVDSSTAVAAVADELTVEQVLDVPEWADHELLEARFPELNLFEEFTMECEHTLQQELVTYDYNTFTAFVRMYRNYRRAADHTGVPLIDYLSKYRSRVERDSMSCVGMSVALVKRLRQQYPRFARSVGLVSCEEAVRDAGAYSIKSANNVKEHNLVCVRVLVEGRRRGYVLLDPGYHVSRPIVVMEDKQYPHTGWFTSSSNPKVRKDYCYELLDDQYIGWRVKEWRNGVLEEWMNLVYVKKAFAKCLTITEKRSLIYAMKSLVVRNRKGPVAGLYSWLETKSVTLFYEENGCRVQKKVDVGDIAEDNETLRQMLVKIVCLMTGVTDVDARVRQLMATLCEFREAAADHHFMPQLAEIDKWIEEEDESDSESDDSDGSDEDTDDSDSEDSDGSVSDGEEY</sequence>
<reference evidence="2" key="1">
    <citation type="submission" date="2020-11" db="EMBL/GenBank/DDBJ databases">
        <authorList>
            <person name="Tran Van P."/>
        </authorList>
    </citation>
    <scope>NUCLEOTIDE SEQUENCE</scope>
</reference>
<protein>
    <submittedName>
        <fullName evidence="2">Uncharacterized protein</fullName>
    </submittedName>
</protein>
<dbReference type="OrthoDB" id="7458733at2759"/>
<name>A0A7R9KZJ9_9ACAR</name>
<accession>A0A7R9KZJ9</accession>
<dbReference type="EMBL" id="OC863506">
    <property type="protein sequence ID" value="CAD7631053.1"/>
    <property type="molecule type" value="Genomic_DNA"/>
</dbReference>
<dbReference type="Proteomes" id="UP000759131">
    <property type="component" value="Unassembled WGS sequence"/>
</dbReference>
<evidence type="ECO:0000313" key="2">
    <source>
        <dbReference type="EMBL" id="CAD7631053.1"/>
    </source>
</evidence>
<dbReference type="EMBL" id="CAJPIZ010008931">
    <property type="protein sequence ID" value="CAG2111483.1"/>
    <property type="molecule type" value="Genomic_DNA"/>
</dbReference>
<gene>
    <name evidence="2" type="ORF">OSB1V03_LOCUS11464</name>
</gene>
<dbReference type="AlphaFoldDB" id="A0A7R9KZJ9"/>
<organism evidence="2">
    <name type="scientific">Medioppia subpectinata</name>
    <dbReference type="NCBI Taxonomy" id="1979941"/>
    <lineage>
        <taxon>Eukaryota</taxon>
        <taxon>Metazoa</taxon>
        <taxon>Ecdysozoa</taxon>
        <taxon>Arthropoda</taxon>
        <taxon>Chelicerata</taxon>
        <taxon>Arachnida</taxon>
        <taxon>Acari</taxon>
        <taxon>Acariformes</taxon>
        <taxon>Sarcoptiformes</taxon>
        <taxon>Oribatida</taxon>
        <taxon>Brachypylina</taxon>
        <taxon>Oppioidea</taxon>
        <taxon>Oppiidae</taxon>
        <taxon>Medioppia</taxon>
    </lineage>
</organism>